<sequence>MTSSLESYRGSIWWHDSLEPPCALPPVDAGFDTDVAIVGAGFTGISTALHLAEAGVKVAAFEAKHIGYGASGRNGGQIIPGLKYDPEDLVAKYGPEKGRALTELVGGAADYAFDLIAKHKINCRPVRGGWIQAAHSPLALEAVMKRARQWRAVGVDVETFSREELVGATGTSAHFGGWKDKRAGGVQPLDFLRGLTRAAITAGAQVFENSPVTALRQLPEGGWLMQVNGLEIRARIVLVANNAYSNRLVPGLARTILPVQSMQLATGPLPQDLAAKILPGDVMLSQTRKLAFYMRKTPSGGFMIGGRGAVGPAEDPALMKALERGMLGLFPELKEVPVRWRWSGHVGLSLDGLPHFHESRPGLYSLQAYNGRGLALSVRFGRMLADEITGRAPALYPKTTIKPIVWHQFARPVMGLGVRWYWMKDRLGLASK</sequence>
<organism evidence="3 4">
    <name type="scientific">Pseudogemmobacter faecipullorum</name>
    <dbReference type="NCBI Taxonomy" id="2755041"/>
    <lineage>
        <taxon>Bacteria</taxon>
        <taxon>Pseudomonadati</taxon>
        <taxon>Pseudomonadota</taxon>
        <taxon>Alphaproteobacteria</taxon>
        <taxon>Rhodobacterales</taxon>
        <taxon>Paracoccaceae</taxon>
        <taxon>Pseudogemmobacter</taxon>
    </lineage>
</organism>
<evidence type="ECO:0000256" key="1">
    <source>
        <dbReference type="ARBA" id="ARBA00023002"/>
    </source>
</evidence>
<dbReference type="Gene3D" id="3.30.9.10">
    <property type="entry name" value="D-Amino Acid Oxidase, subunit A, domain 2"/>
    <property type="match status" value="1"/>
</dbReference>
<accession>A0ABS8CMV8</accession>
<dbReference type="PANTHER" id="PTHR13847:SF281">
    <property type="entry name" value="FAD DEPENDENT OXIDOREDUCTASE DOMAIN-CONTAINING PROTEIN"/>
    <property type="match status" value="1"/>
</dbReference>
<dbReference type="EMBL" id="JACDXX010000010">
    <property type="protein sequence ID" value="MCB5410714.1"/>
    <property type="molecule type" value="Genomic_DNA"/>
</dbReference>
<dbReference type="SUPFAM" id="SSF51905">
    <property type="entry name" value="FAD/NAD(P)-binding domain"/>
    <property type="match status" value="1"/>
</dbReference>
<gene>
    <name evidence="3" type="ORF">H0485_11990</name>
</gene>
<evidence type="ECO:0000313" key="3">
    <source>
        <dbReference type="EMBL" id="MCB5410714.1"/>
    </source>
</evidence>
<dbReference type="Proteomes" id="UP001198571">
    <property type="component" value="Unassembled WGS sequence"/>
</dbReference>
<comment type="caution">
    <text evidence="3">The sequence shown here is derived from an EMBL/GenBank/DDBJ whole genome shotgun (WGS) entry which is preliminary data.</text>
</comment>
<reference evidence="3 4" key="1">
    <citation type="submission" date="2020-07" db="EMBL/GenBank/DDBJ databases">
        <title>Pseudogemmobacter sp. nov., isolated from poultry manure in Taiwan.</title>
        <authorList>
            <person name="Lin S.-Y."/>
            <person name="Tang Y.-S."/>
            <person name="Young C.-C."/>
        </authorList>
    </citation>
    <scope>NUCLEOTIDE SEQUENCE [LARGE SCALE GENOMIC DNA]</scope>
    <source>
        <strain evidence="3 4">CC-YST710</strain>
    </source>
</reference>
<evidence type="ECO:0000259" key="2">
    <source>
        <dbReference type="Pfam" id="PF01266"/>
    </source>
</evidence>
<keyword evidence="4" id="KW-1185">Reference proteome</keyword>
<dbReference type="RefSeq" id="WP_226935852.1">
    <property type="nucleotide sequence ID" value="NZ_JACDXX010000010.1"/>
</dbReference>
<evidence type="ECO:0000313" key="4">
    <source>
        <dbReference type="Proteomes" id="UP001198571"/>
    </source>
</evidence>
<dbReference type="InterPro" id="IPR036188">
    <property type="entry name" value="FAD/NAD-bd_sf"/>
</dbReference>
<feature type="domain" description="FAD dependent oxidoreductase" evidence="2">
    <location>
        <begin position="34"/>
        <end position="386"/>
    </location>
</feature>
<dbReference type="PANTHER" id="PTHR13847">
    <property type="entry name" value="SARCOSINE DEHYDROGENASE-RELATED"/>
    <property type="match status" value="1"/>
</dbReference>
<proteinExistence type="predicted"/>
<dbReference type="InterPro" id="IPR006076">
    <property type="entry name" value="FAD-dep_OxRdtase"/>
</dbReference>
<protein>
    <submittedName>
        <fullName evidence="3">FAD-binding oxidoreductase</fullName>
    </submittedName>
</protein>
<keyword evidence="1" id="KW-0560">Oxidoreductase</keyword>
<dbReference type="Gene3D" id="3.50.50.60">
    <property type="entry name" value="FAD/NAD(P)-binding domain"/>
    <property type="match status" value="1"/>
</dbReference>
<dbReference type="Pfam" id="PF01266">
    <property type="entry name" value="DAO"/>
    <property type="match status" value="1"/>
</dbReference>
<name>A0ABS8CMV8_9RHOB</name>